<keyword evidence="1" id="KW-0732">Signal</keyword>
<sequence length="384" mass="41638">MMKEILSFGLVLVMLALTDGQTPTPNAQMVCSNKFETTVGPECFDANGVAFSGVIYIMNNNRTGSLPPQTSFTDFINSTCLPANQDKTIPCVLYKLQQINATQCTQEDRMILIGKGSKLLGFMEDLCGKPCETEALQSLAQCFAVIQVSPDPILGLNASIIDDKYTVVGANESEYTKFCNNRNKLFSCLGPLSSTCPSLLDKLNLLGIDLTGFEALSSVLCSDKDKYIKGLTCFKTQTPAITTCNTQSMNNMRTVWMNRFVTGTIAPSKYLGKLCEVKLTQMDCELQAFQKSCDTLTELKTVAECTMLPKFCKENAPYQKVYDGMCQKVTTPASVTTVRPTLSPLAPGTISPKSGTMTGTNSVSGLEVSLAILVAVTGLRTIFV</sequence>
<evidence type="ECO:0000313" key="3">
    <source>
        <dbReference type="Proteomes" id="UP001233172"/>
    </source>
</evidence>
<feature type="signal peptide" evidence="1">
    <location>
        <begin position="1"/>
        <end position="20"/>
    </location>
</feature>
<feature type="chain" id="PRO_5042178352" evidence="1">
    <location>
        <begin position="21"/>
        <end position="384"/>
    </location>
</feature>
<protein>
    <submittedName>
        <fullName evidence="2">Uncharacterized protein</fullName>
    </submittedName>
</protein>
<dbReference type="EMBL" id="JASAOG010000062">
    <property type="protein sequence ID" value="KAK0056467.1"/>
    <property type="molecule type" value="Genomic_DNA"/>
</dbReference>
<comment type="caution">
    <text evidence="2">The sequence shown here is derived from an EMBL/GenBank/DDBJ whole genome shotgun (WGS) entry which is preliminary data.</text>
</comment>
<evidence type="ECO:0000313" key="2">
    <source>
        <dbReference type="EMBL" id="KAK0056467.1"/>
    </source>
</evidence>
<gene>
    <name evidence="2" type="ORF">Bpfe_014247</name>
</gene>
<dbReference type="Proteomes" id="UP001233172">
    <property type="component" value="Unassembled WGS sequence"/>
</dbReference>
<name>A0AAD8BLQ3_BIOPF</name>
<dbReference type="AlphaFoldDB" id="A0AAD8BLQ3"/>
<keyword evidence="3" id="KW-1185">Reference proteome</keyword>
<organism evidence="2 3">
    <name type="scientific">Biomphalaria pfeifferi</name>
    <name type="common">Bloodfluke planorb</name>
    <name type="synonym">Freshwater snail</name>
    <dbReference type="NCBI Taxonomy" id="112525"/>
    <lineage>
        <taxon>Eukaryota</taxon>
        <taxon>Metazoa</taxon>
        <taxon>Spiralia</taxon>
        <taxon>Lophotrochozoa</taxon>
        <taxon>Mollusca</taxon>
        <taxon>Gastropoda</taxon>
        <taxon>Heterobranchia</taxon>
        <taxon>Euthyneura</taxon>
        <taxon>Panpulmonata</taxon>
        <taxon>Hygrophila</taxon>
        <taxon>Lymnaeoidea</taxon>
        <taxon>Planorbidae</taxon>
        <taxon>Biomphalaria</taxon>
    </lineage>
</organism>
<reference evidence="2" key="1">
    <citation type="journal article" date="2023" name="PLoS Negl. Trop. Dis.">
        <title>A genome sequence for Biomphalaria pfeifferi, the major vector snail for the human-infecting parasite Schistosoma mansoni.</title>
        <authorList>
            <person name="Bu L."/>
            <person name="Lu L."/>
            <person name="Laidemitt M.R."/>
            <person name="Zhang S.M."/>
            <person name="Mutuku M."/>
            <person name="Mkoji G."/>
            <person name="Steinauer M."/>
            <person name="Loker E.S."/>
        </authorList>
    </citation>
    <scope>NUCLEOTIDE SEQUENCE</scope>
    <source>
        <strain evidence="2">KasaAsao</strain>
    </source>
</reference>
<reference evidence="2" key="2">
    <citation type="submission" date="2023-04" db="EMBL/GenBank/DDBJ databases">
        <authorList>
            <person name="Bu L."/>
            <person name="Lu L."/>
            <person name="Laidemitt M.R."/>
            <person name="Zhang S.M."/>
            <person name="Mutuku M."/>
            <person name="Mkoji G."/>
            <person name="Steinauer M."/>
            <person name="Loker E.S."/>
        </authorList>
    </citation>
    <scope>NUCLEOTIDE SEQUENCE</scope>
    <source>
        <strain evidence="2">KasaAsao</strain>
        <tissue evidence="2">Whole Snail</tissue>
    </source>
</reference>
<evidence type="ECO:0000256" key="1">
    <source>
        <dbReference type="SAM" id="SignalP"/>
    </source>
</evidence>
<proteinExistence type="predicted"/>
<accession>A0AAD8BLQ3</accession>